<dbReference type="InterPro" id="IPR015847">
    <property type="entry name" value="ExoRNase_PH_dom2"/>
</dbReference>
<dbReference type="PROSITE" id="PS50126">
    <property type="entry name" value="S1"/>
    <property type="match status" value="1"/>
</dbReference>
<dbReference type="SUPFAM" id="SSF55666">
    <property type="entry name" value="Ribonuclease PH domain 2-like"/>
    <property type="match status" value="2"/>
</dbReference>
<dbReference type="HAMAP" id="MF_01595">
    <property type="entry name" value="PNPase"/>
    <property type="match status" value="1"/>
</dbReference>
<dbReference type="GO" id="GO:0005829">
    <property type="term" value="C:cytosol"/>
    <property type="evidence" value="ECO:0007669"/>
    <property type="project" value="UniProtKB-ARBA"/>
</dbReference>
<dbReference type="InterPro" id="IPR012340">
    <property type="entry name" value="NA-bd_OB-fold"/>
</dbReference>
<evidence type="ECO:0000256" key="5">
    <source>
        <dbReference type="ARBA" id="ARBA00022695"/>
    </source>
</evidence>
<dbReference type="Pfam" id="PF03726">
    <property type="entry name" value="PNPase"/>
    <property type="match status" value="1"/>
</dbReference>
<dbReference type="FunFam" id="2.40.50.140:FF:000023">
    <property type="entry name" value="Polyribonucleotide nucleotidyltransferase"/>
    <property type="match status" value="1"/>
</dbReference>
<evidence type="ECO:0000256" key="7">
    <source>
        <dbReference type="ARBA" id="ARBA00022842"/>
    </source>
</evidence>
<dbReference type="SUPFAM" id="SSF46915">
    <property type="entry name" value="Polynucleotide phosphorylase/guanosine pentaphosphate synthase (PNPase/GPSI), domain 3"/>
    <property type="match status" value="1"/>
</dbReference>
<sequence>MEKEIFKTQIGSKELKIEINDFAGQASGSGFVQYGDTVVLGVATMSKNEKEGLDFFPLSVEYEERFYAAGKIFGSRYMRREGRPSDEAVLTARLVDRTIRPLFPDYLKREVQVVSTCLSWDAENDPDVVAILSASIALSLSDIPWMGPIATVRIGKLDGNLIINPSYKERVAGEMDIVLVGLEEKGEIIINMMEADAKEIDEKSFMEAVRFAKPFIKNLIDFQKEISSKLGKEKVNIAEPIRDIELEKKIKEFLGEKLKQAISIEDKTERNSLLDNLKKSLADFIMDDKKVVYAKNFFEKERGEITCENILKFGKRPDGREIEEIRKIDCYAGVLPRTHGSALFSRGQTKVLSIITLGAPGDAKLIEGVEFIGKKRFLHHYNFPPYSVGEVKPMRGPGRREIGHGMLVERALMGIIPSVDDFPYTIRIVSEVLSSNGSSSMASVCGSCLALMDAGVPIKDPVAGISIGLFEDEKGNYKILTDIQGAEDHDGLMDFKVAGTKKGITAIQVDVKNHGLSEKIIEEALERARKARLVILEKIQQVLEKPREKLSQFAPKILTTQINPEKIREVIGPGGKIIHSIMEECDVEIDIEESGKIFVTAEKEEAAQKAIEWINNITREVKVGEIFKGKVVRILDFGAFVEILPNQQGMVHISQLDDKRVNKVEDVVKIGDLISVKVISIDDQGRINLSLKETKTNGR</sequence>
<accession>A0A2G9YVB8</accession>
<dbReference type="InterPro" id="IPR036456">
    <property type="entry name" value="PNPase_PH_RNA-bd_sf"/>
</dbReference>
<dbReference type="GO" id="GO:0003723">
    <property type="term" value="F:RNA binding"/>
    <property type="evidence" value="ECO:0007669"/>
    <property type="project" value="UniProtKB-UniRule"/>
</dbReference>
<dbReference type="InterPro" id="IPR003029">
    <property type="entry name" value="S1_domain"/>
</dbReference>
<dbReference type="CDD" id="cd11364">
    <property type="entry name" value="RNase_PH_PNPase_2"/>
    <property type="match status" value="1"/>
</dbReference>
<dbReference type="FunFam" id="3.30.230.70:FF:000002">
    <property type="entry name" value="Polyribonucleotide nucleotidyltransferase"/>
    <property type="match status" value="1"/>
</dbReference>
<name>A0A2G9YVB8_9BACT</name>
<dbReference type="InterPro" id="IPR020568">
    <property type="entry name" value="Ribosomal_Su5_D2-typ_SF"/>
</dbReference>
<dbReference type="GO" id="GO:0004654">
    <property type="term" value="F:polyribonucleotide nucleotidyltransferase activity"/>
    <property type="evidence" value="ECO:0007669"/>
    <property type="project" value="UniProtKB-UniRule"/>
</dbReference>
<keyword evidence="7 9" id="KW-0460">Magnesium</keyword>
<dbReference type="SMART" id="SM00316">
    <property type="entry name" value="S1"/>
    <property type="match status" value="1"/>
</dbReference>
<dbReference type="InterPro" id="IPR015848">
    <property type="entry name" value="PNPase_PH_RNA-bd_bac/org-type"/>
</dbReference>
<organism evidence="11 12">
    <name type="scientific">Candidatus Nealsonbacteria bacterium CG23_combo_of_CG06-09_8_20_14_all_39_17</name>
    <dbReference type="NCBI Taxonomy" id="1974722"/>
    <lineage>
        <taxon>Bacteria</taxon>
        <taxon>Candidatus Nealsoniibacteriota</taxon>
    </lineage>
</organism>
<comment type="subcellular location">
    <subcellularLocation>
        <location evidence="1 9">Cytoplasm</location>
    </subcellularLocation>
</comment>
<dbReference type="PANTHER" id="PTHR11252">
    <property type="entry name" value="POLYRIBONUCLEOTIDE NUCLEOTIDYLTRANSFERASE"/>
    <property type="match status" value="1"/>
</dbReference>
<comment type="catalytic activity">
    <reaction evidence="9">
        <text>RNA(n+1) + phosphate = RNA(n) + a ribonucleoside 5'-diphosphate</text>
        <dbReference type="Rhea" id="RHEA:22096"/>
        <dbReference type="Rhea" id="RHEA-COMP:14527"/>
        <dbReference type="Rhea" id="RHEA-COMP:17342"/>
        <dbReference type="ChEBI" id="CHEBI:43474"/>
        <dbReference type="ChEBI" id="CHEBI:57930"/>
        <dbReference type="ChEBI" id="CHEBI:140395"/>
        <dbReference type="EC" id="2.7.7.8"/>
    </reaction>
</comment>
<comment type="similarity">
    <text evidence="2 9">Belongs to the polyribonucleotide nucleotidyltransferase family.</text>
</comment>
<dbReference type="AlphaFoldDB" id="A0A2G9YVB8"/>
<dbReference type="InterPro" id="IPR012162">
    <property type="entry name" value="PNPase"/>
</dbReference>
<dbReference type="Gene3D" id="3.30.1370.10">
    <property type="entry name" value="K Homology domain, type 1"/>
    <property type="match status" value="1"/>
</dbReference>
<dbReference type="GO" id="GO:0000175">
    <property type="term" value="F:3'-5'-RNA exonuclease activity"/>
    <property type="evidence" value="ECO:0007669"/>
    <property type="project" value="TreeGrafter"/>
</dbReference>
<evidence type="ECO:0000259" key="10">
    <source>
        <dbReference type="PROSITE" id="PS50126"/>
    </source>
</evidence>
<dbReference type="SUPFAM" id="SSF50249">
    <property type="entry name" value="Nucleic acid-binding proteins"/>
    <property type="match status" value="1"/>
</dbReference>
<proteinExistence type="inferred from homology"/>
<dbReference type="PROSITE" id="PS50084">
    <property type="entry name" value="KH_TYPE_1"/>
    <property type="match status" value="1"/>
</dbReference>
<dbReference type="GO" id="GO:0000287">
    <property type="term" value="F:magnesium ion binding"/>
    <property type="evidence" value="ECO:0007669"/>
    <property type="project" value="UniProtKB-UniRule"/>
</dbReference>
<dbReference type="FunFam" id="3.30.230.70:FF:000001">
    <property type="entry name" value="Polyribonucleotide nucleotidyltransferase"/>
    <property type="match status" value="1"/>
</dbReference>
<dbReference type="CDD" id="cd04472">
    <property type="entry name" value="S1_PNPase"/>
    <property type="match status" value="1"/>
</dbReference>
<dbReference type="Gene3D" id="2.40.50.140">
    <property type="entry name" value="Nucleic acid-binding proteins"/>
    <property type="match status" value="1"/>
</dbReference>
<evidence type="ECO:0000256" key="9">
    <source>
        <dbReference type="HAMAP-Rule" id="MF_01595"/>
    </source>
</evidence>
<dbReference type="InterPro" id="IPR036345">
    <property type="entry name" value="ExoRNase_PH_dom2_sf"/>
</dbReference>
<keyword evidence="5 9" id="KW-0548">Nucleotidyltransferase</keyword>
<dbReference type="EMBL" id="PCRO01000003">
    <property type="protein sequence ID" value="PIP23142.1"/>
    <property type="molecule type" value="Genomic_DNA"/>
</dbReference>
<dbReference type="Proteomes" id="UP000229976">
    <property type="component" value="Unassembled WGS sequence"/>
</dbReference>
<keyword evidence="8 9" id="KW-0694">RNA-binding</keyword>
<feature type="binding site" evidence="9">
    <location>
        <position position="494"/>
    </location>
    <ligand>
        <name>Mg(2+)</name>
        <dbReference type="ChEBI" id="CHEBI:18420"/>
    </ligand>
</feature>
<evidence type="ECO:0000256" key="2">
    <source>
        <dbReference type="ARBA" id="ARBA00007404"/>
    </source>
</evidence>
<dbReference type="SMART" id="SM00322">
    <property type="entry name" value="KH"/>
    <property type="match status" value="1"/>
</dbReference>
<protein>
    <recommendedName>
        <fullName evidence="9">Polyribonucleotide nucleotidyltransferase</fullName>
        <ecNumber evidence="9">2.7.7.8</ecNumber>
    </recommendedName>
    <alternativeName>
        <fullName evidence="9">Polynucleotide phosphorylase</fullName>
        <shortName evidence="9">PNPase</shortName>
    </alternativeName>
</protein>
<evidence type="ECO:0000313" key="12">
    <source>
        <dbReference type="Proteomes" id="UP000229976"/>
    </source>
</evidence>
<evidence type="ECO:0000256" key="3">
    <source>
        <dbReference type="ARBA" id="ARBA00022490"/>
    </source>
</evidence>
<dbReference type="Gene3D" id="3.30.230.70">
    <property type="entry name" value="GHMP Kinase, N-terminal domain"/>
    <property type="match status" value="2"/>
</dbReference>
<dbReference type="PIRSF" id="PIRSF005499">
    <property type="entry name" value="PNPase"/>
    <property type="match status" value="1"/>
</dbReference>
<gene>
    <name evidence="9" type="primary">pnp</name>
    <name evidence="11" type="ORF">COX37_00135</name>
</gene>
<dbReference type="CDD" id="cd02393">
    <property type="entry name" value="KH-I_PNPase"/>
    <property type="match status" value="1"/>
</dbReference>
<dbReference type="PANTHER" id="PTHR11252:SF0">
    <property type="entry name" value="POLYRIBONUCLEOTIDE NUCLEOTIDYLTRANSFERASE 1, MITOCHONDRIAL"/>
    <property type="match status" value="1"/>
</dbReference>
<feature type="binding site" evidence="9">
    <location>
        <position position="488"/>
    </location>
    <ligand>
        <name>Mg(2+)</name>
        <dbReference type="ChEBI" id="CHEBI:18420"/>
    </ligand>
</feature>
<dbReference type="Pfam" id="PF00013">
    <property type="entry name" value="KH_1"/>
    <property type="match status" value="1"/>
</dbReference>
<evidence type="ECO:0000256" key="6">
    <source>
        <dbReference type="ARBA" id="ARBA00022723"/>
    </source>
</evidence>
<reference evidence="11 12" key="1">
    <citation type="submission" date="2017-09" db="EMBL/GenBank/DDBJ databases">
        <title>Depth-based differentiation of microbial function through sediment-hosted aquifers and enrichment of novel symbionts in the deep terrestrial subsurface.</title>
        <authorList>
            <person name="Probst A.J."/>
            <person name="Ladd B."/>
            <person name="Jarett J.K."/>
            <person name="Geller-Mcgrath D.E."/>
            <person name="Sieber C.M."/>
            <person name="Emerson J.B."/>
            <person name="Anantharaman K."/>
            <person name="Thomas B.C."/>
            <person name="Malmstrom R."/>
            <person name="Stieglmeier M."/>
            <person name="Klingl A."/>
            <person name="Woyke T."/>
            <person name="Ryan C.M."/>
            <person name="Banfield J.F."/>
        </authorList>
    </citation>
    <scope>NUCLEOTIDE SEQUENCE [LARGE SCALE GENOMIC DNA]</scope>
    <source>
        <strain evidence="11">CG23_combo_of_CG06-09_8_20_14_all_39_17</strain>
    </source>
</reference>
<comment type="caution">
    <text evidence="11">The sequence shown here is derived from an EMBL/GenBank/DDBJ whole genome shotgun (WGS) entry which is preliminary data.</text>
</comment>
<dbReference type="SUPFAM" id="SSF54791">
    <property type="entry name" value="Eukaryotic type KH-domain (KH-domain type I)"/>
    <property type="match status" value="1"/>
</dbReference>
<dbReference type="GO" id="GO:0006396">
    <property type="term" value="P:RNA processing"/>
    <property type="evidence" value="ECO:0007669"/>
    <property type="project" value="InterPro"/>
</dbReference>
<dbReference type="Pfam" id="PF00575">
    <property type="entry name" value="S1"/>
    <property type="match status" value="1"/>
</dbReference>
<dbReference type="SUPFAM" id="SSF54211">
    <property type="entry name" value="Ribosomal protein S5 domain 2-like"/>
    <property type="match status" value="2"/>
</dbReference>
<dbReference type="InterPro" id="IPR004087">
    <property type="entry name" value="KH_dom"/>
</dbReference>
<dbReference type="EC" id="2.7.7.8" evidence="9"/>
<dbReference type="Pfam" id="PF03725">
    <property type="entry name" value="RNase_PH_C"/>
    <property type="match status" value="2"/>
</dbReference>
<evidence type="ECO:0000256" key="1">
    <source>
        <dbReference type="ARBA" id="ARBA00004496"/>
    </source>
</evidence>
<keyword evidence="3 9" id="KW-0963">Cytoplasm</keyword>
<comment type="function">
    <text evidence="9">Involved in mRNA degradation. Catalyzes the phosphorolysis of single-stranded polyribonucleotides processively in the 3'- to 5'-direction.</text>
</comment>
<dbReference type="GO" id="GO:0006402">
    <property type="term" value="P:mRNA catabolic process"/>
    <property type="evidence" value="ECO:0007669"/>
    <property type="project" value="UniProtKB-UniRule"/>
</dbReference>
<dbReference type="Pfam" id="PF01138">
    <property type="entry name" value="RNase_PH"/>
    <property type="match status" value="2"/>
</dbReference>
<dbReference type="NCBIfam" id="NF008805">
    <property type="entry name" value="PRK11824.1"/>
    <property type="match status" value="1"/>
</dbReference>
<dbReference type="InterPro" id="IPR001247">
    <property type="entry name" value="ExoRNase_PH_dom1"/>
</dbReference>
<dbReference type="FunFam" id="3.30.1370.10:FF:000001">
    <property type="entry name" value="Polyribonucleotide nucleotidyltransferase"/>
    <property type="match status" value="1"/>
</dbReference>
<evidence type="ECO:0000256" key="8">
    <source>
        <dbReference type="ARBA" id="ARBA00022884"/>
    </source>
</evidence>
<evidence type="ECO:0000313" key="11">
    <source>
        <dbReference type="EMBL" id="PIP23142.1"/>
    </source>
</evidence>
<feature type="domain" description="S1 motif" evidence="10">
    <location>
        <begin position="624"/>
        <end position="692"/>
    </location>
</feature>
<keyword evidence="4 9" id="KW-0808">Transferase</keyword>
<keyword evidence="6 9" id="KW-0479">Metal-binding</keyword>
<dbReference type="InterPro" id="IPR004088">
    <property type="entry name" value="KH_dom_type_1"/>
</dbReference>
<dbReference type="NCBIfam" id="TIGR03591">
    <property type="entry name" value="polynuc_phos"/>
    <property type="match status" value="1"/>
</dbReference>
<dbReference type="InterPro" id="IPR027408">
    <property type="entry name" value="PNPase/RNase_PH_dom_sf"/>
</dbReference>
<evidence type="ECO:0000256" key="4">
    <source>
        <dbReference type="ARBA" id="ARBA00022679"/>
    </source>
</evidence>
<dbReference type="InterPro" id="IPR036612">
    <property type="entry name" value="KH_dom_type_1_sf"/>
</dbReference>
<comment type="cofactor">
    <cofactor evidence="9">
        <name>Mg(2+)</name>
        <dbReference type="ChEBI" id="CHEBI:18420"/>
    </cofactor>
</comment>